<dbReference type="InterPro" id="IPR007712">
    <property type="entry name" value="RelE/ParE_toxin"/>
</dbReference>
<dbReference type="PANTHER" id="PTHR35601:SF1">
    <property type="entry name" value="TOXIN RELE"/>
    <property type="match status" value="1"/>
</dbReference>
<protein>
    <recommendedName>
        <fullName evidence="5">Type II toxin-antitoxin system RelE/ParE family toxin</fullName>
    </recommendedName>
</protein>
<dbReference type="PANTHER" id="PTHR35601">
    <property type="entry name" value="TOXIN RELE"/>
    <property type="match status" value="1"/>
</dbReference>
<evidence type="ECO:0008006" key="5">
    <source>
        <dbReference type="Google" id="ProtNLM"/>
    </source>
</evidence>
<comment type="similarity">
    <text evidence="1">Belongs to the RelE toxin family.</text>
</comment>
<name>A0A1G1V5R8_9BACT</name>
<comment type="caution">
    <text evidence="3">The sequence shown here is derived from an EMBL/GenBank/DDBJ whole genome shotgun (WGS) entry which is preliminary data.</text>
</comment>
<dbReference type="Proteomes" id="UP000178319">
    <property type="component" value="Unassembled WGS sequence"/>
</dbReference>
<evidence type="ECO:0000256" key="2">
    <source>
        <dbReference type="ARBA" id="ARBA00022649"/>
    </source>
</evidence>
<keyword evidence="2" id="KW-1277">Toxin-antitoxin system</keyword>
<dbReference type="STRING" id="1797516.A3D26_02900"/>
<evidence type="ECO:0000256" key="1">
    <source>
        <dbReference type="ARBA" id="ARBA00006226"/>
    </source>
</evidence>
<dbReference type="InterPro" id="IPR035093">
    <property type="entry name" value="RelE/ParE_toxin_dom_sf"/>
</dbReference>
<dbReference type="SUPFAM" id="SSF143011">
    <property type="entry name" value="RelE-like"/>
    <property type="match status" value="1"/>
</dbReference>
<dbReference type="Pfam" id="PF05016">
    <property type="entry name" value="ParE_toxin"/>
    <property type="match status" value="1"/>
</dbReference>
<gene>
    <name evidence="3" type="ORF">A3D26_02900</name>
</gene>
<sequence>MSSPYKVIITPEAEEDLKKIDKTFRDALLSGIRRIKDNPKLGKMLKRELKGQRRLRISRYRIIYEIDEKAKTVWILIIDHRKDAYR</sequence>
<evidence type="ECO:0000313" key="4">
    <source>
        <dbReference type="Proteomes" id="UP000178319"/>
    </source>
</evidence>
<organism evidence="3 4">
    <name type="scientific">Candidatus Blackburnbacteria bacterium RIFCSPHIGHO2_02_FULL_44_20</name>
    <dbReference type="NCBI Taxonomy" id="1797516"/>
    <lineage>
        <taxon>Bacteria</taxon>
        <taxon>Candidatus Blackburniibacteriota</taxon>
    </lineage>
</organism>
<dbReference type="Gene3D" id="3.30.2310.20">
    <property type="entry name" value="RelE-like"/>
    <property type="match status" value="1"/>
</dbReference>
<reference evidence="3 4" key="1">
    <citation type="journal article" date="2016" name="Nat. Commun.">
        <title>Thousands of microbial genomes shed light on interconnected biogeochemical processes in an aquifer system.</title>
        <authorList>
            <person name="Anantharaman K."/>
            <person name="Brown C.T."/>
            <person name="Hug L.A."/>
            <person name="Sharon I."/>
            <person name="Castelle C.J."/>
            <person name="Probst A.J."/>
            <person name="Thomas B.C."/>
            <person name="Singh A."/>
            <person name="Wilkins M.J."/>
            <person name="Karaoz U."/>
            <person name="Brodie E.L."/>
            <person name="Williams K.H."/>
            <person name="Hubbard S.S."/>
            <person name="Banfield J.F."/>
        </authorList>
    </citation>
    <scope>NUCLEOTIDE SEQUENCE [LARGE SCALE GENOMIC DNA]</scope>
</reference>
<dbReference type="NCBIfam" id="TIGR02385">
    <property type="entry name" value="RelE_StbE"/>
    <property type="match status" value="1"/>
</dbReference>
<evidence type="ECO:0000313" key="3">
    <source>
        <dbReference type="EMBL" id="OGY10764.1"/>
    </source>
</evidence>
<accession>A0A1G1V5R8</accession>
<dbReference type="AlphaFoldDB" id="A0A1G1V5R8"/>
<proteinExistence type="inferred from homology"/>
<dbReference type="EMBL" id="MHBZ01000030">
    <property type="protein sequence ID" value="OGY10764.1"/>
    <property type="molecule type" value="Genomic_DNA"/>
</dbReference>